<name>A0ABT0YBW9_9ACTN</name>
<gene>
    <name evidence="1" type="ORF">LXN57_39025</name>
</gene>
<organism evidence="1 2">
    <name type="scientific">Paractinoplanes hotanensis</name>
    <dbReference type="NCBI Taxonomy" id="2906497"/>
    <lineage>
        <taxon>Bacteria</taxon>
        <taxon>Bacillati</taxon>
        <taxon>Actinomycetota</taxon>
        <taxon>Actinomycetes</taxon>
        <taxon>Micromonosporales</taxon>
        <taxon>Micromonosporaceae</taxon>
        <taxon>Paractinoplanes</taxon>
    </lineage>
</organism>
<accession>A0ABT0YBW9</accession>
<reference evidence="1 2" key="1">
    <citation type="submission" date="2022-06" db="EMBL/GenBank/DDBJ databases">
        <title>Actinoplanes abujensis sp. nov., isolated from Nigerian arid soil.</title>
        <authorList>
            <person name="Ding P."/>
        </authorList>
    </citation>
    <scope>NUCLEOTIDE SEQUENCE [LARGE SCALE GENOMIC DNA]</scope>
    <source>
        <strain evidence="2">TRM88002</strain>
    </source>
</reference>
<dbReference type="CDD" id="cd00085">
    <property type="entry name" value="HNHc"/>
    <property type="match status" value="1"/>
</dbReference>
<comment type="caution">
    <text evidence="1">The sequence shown here is derived from an EMBL/GenBank/DDBJ whole genome shotgun (WGS) entry which is preliminary data.</text>
</comment>
<keyword evidence="1" id="KW-0540">Nuclease</keyword>
<keyword evidence="2" id="KW-1185">Reference proteome</keyword>
<dbReference type="Gene3D" id="1.10.30.50">
    <property type="match status" value="1"/>
</dbReference>
<keyword evidence="1" id="KW-0255">Endonuclease</keyword>
<dbReference type="EMBL" id="JAMQOL010000060">
    <property type="protein sequence ID" value="MCM4083558.1"/>
    <property type="molecule type" value="Genomic_DNA"/>
</dbReference>
<keyword evidence="1" id="KW-0378">Hydrolase</keyword>
<dbReference type="Proteomes" id="UP001523216">
    <property type="component" value="Unassembled WGS sequence"/>
</dbReference>
<evidence type="ECO:0000313" key="1">
    <source>
        <dbReference type="EMBL" id="MCM4083558.1"/>
    </source>
</evidence>
<proteinExistence type="predicted"/>
<dbReference type="InterPro" id="IPR003615">
    <property type="entry name" value="HNH_nuc"/>
</dbReference>
<protein>
    <submittedName>
        <fullName evidence="1">HNH endonuclease</fullName>
    </submittedName>
</protein>
<dbReference type="RefSeq" id="WP_251803257.1">
    <property type="nucleotide sequence ID" value="NZ_JAMQOL010000060.1"/>
</dbReference>
<evidence type="ECO:0000313" key="2">
    <source>
        <dbReference type="Proteomes" id="UP001523216"/>
    </source>
</evidence>
<sequence>MIGPAARQLSHTSTTTSATVRYLPSGDNTVLRDALYEAWGRRCHVCLRPKAFQEIQIDHLIAHTTAAADLQRLKQQHGLPDDFDLHAPANLAPACGDCNGQKGIHVLGPGLLDIRLRKAATRESEVSAAVQSFATTHAVGRSLRVLRTLDLSDPAARAAFEQHAPAVVQELALLDESKADYLVTRSLDLIRSVNVDLSYADLAVDLILDARGRTSAAIIEEIGGCPLATALGPAVDGLAVQVRSHARAGLEAPDVEVVCFIAPVVDGVALSVAHLNCIDLRLTIETVNVERDGATLCANFGGRFRCGFRGSVVRSTLSGHSEEWNGEVGTAGQLRINCGWDLTAGLGSPQTLTIEITGWDHFKALVWAARPKLLSTHKNWNG</sequence>
<dbReference type="GO" id="GO:0004519">
    <property type="term" value="F:endonuclease activity"/>
    <property type="evidence" value="ECO:0007669"/>
    <property type="project" value="UniProtKB-KW"/>
</dbReference>